<evidence type="ECO:0000313" key="3">
    <source>
        <dbReference type="Ensembl" id="ENSMMDP00005009452.1"/>
    </source>
</evidence>
<dbReference type="AlphaFoldDB" id="A0A667X2I1"/>
<keyword evidence="2" id="KW-0732">Signal</keyword>
<keyword evidence="1" id="KW-0812">Transmembrane</keyword>
<feature type="signal peptide" evidence="2">
    <location>
        <begin position="1"/>
        <end position="26"/>
    </location>
</feature>
<keyword evidence="1" id="KW-0472">Membrane</keyword>
<dbReference type="InParanoid" id="A0A667X2I1"/>
<evidence type="ECO:0000313" key="4">
    <source>
        <dbReference type="Proteomes" id="UP000472263"/>
    </source>
</evidence>
<evidence type="ECO:0000256" key="1">
    <source>
        <dbReference type="SAM" id="Phobius"/>
    </source>
</evidence>
<evidence type="ECO:0000256" key="2">
    <source>
        <dbReference type="SAM" id="SignalP"/>
    </source>
</evidence>
<dbReference type="GeneTree" id="ENSGT00390000016468"/>
<reference evidence="3" key="2">
    <citation type="submission" date="2025-08" db="UniProtKB">
        <authorList>
            <consortium name="Ensembl"/>
        </authorList>
    </citation>
    <scope>IDENTIFICATION</scope>
</reference>
<keyword evidence="1" id="KW-1133">Transmembrane helix</keyword>
<protein>
    <recommendedName>
        <fullName evidence="5">Shadoo 2 protein</fullName>
    </recommendedName>
</protein>
<accession>A0A667X2I1</accession>
<organism evidence="3 4">
    <name type="scientific">Myripristis murdjan</name>
    <name type="common">pinecone soldierfish</name>
    <dbReference type="NCBI Taxonomy" id="586833"/>
    <lineage>
        <taxon>Eukaryota</taxon>
        <taxon>Metazoa</taxon>
        <taxon>Chordata</taxon>
        <taxon>Craniata</taxon>
        <taxon>Vertebrata</taxon>
        <taxon>Euteleostomi</taxon>
        <taxon>Actinopterygii</taxon>
        <taxon>Neopterygii</taxon>
        <taxon>Teleostei</taxon>
        <taxon>Neoteleostei</taxon>
        <taxon>Acanthomorphata</taxon>
        <taxon>Holocentriformes</taxon>
        <taxon>Holocentridae</taxon>
        <taxon>Myripristis</taxon>
    </lineage>
</organism>
<dbReference type="Ensembl" id="ENSMMDT00005009755.1">
    <property type="protein sequence ID" value="ENSMMDP00005009452.1"/>
    <property type="gene ID" value="ENSMMDG00005005195.1"/>
</dbReference>
<dbReference type="FunCoup" id="A0A667X2I1">
    <property type="interactions" value="16"/>
</dbReference>
<feature type="transmembrane region" description="Helical" evidence="1">
    <location>
        <begin position="124"/>
        <end position="143"/>
    </location>
</feature>
<evidence type="ECO:0008006" key="5">
    <source>
        <dbReference type="Google" id="ProtNLM"/>
    </source>
</evidence>
<sequence length="146" mass="15407">MTGQQKLLILWAFLLLMTTLYPGAQCKRGSGFWGRGKGGGVSDGSKAHSSQTRGFSNQGLKLAGAAAAGALGGAATGYGLGSLGKTRHGSDHKTKSSEKDLFYQGFHNKSHWRLFKSAAAPAPMSNIFLTLGPVVPFLIVAWIRNV</sequence>
<feature type="chain" id="PRO_5025514139" description="Shadoo 2 protein" evidence="2">
    <location>
        <begin position="27"/>
        <end position="146"/>
    </location>
</feature>
<keyword evidence="4" id="KW-1185">Reference proteome</keyword>
<name>A0A667X2I1_9TELE</name>
<reference evidence="3" key="1">
    <citation type="submission" date="2019-06" db="EMBL/GenBank/DDBJ databases">
        <authorList>
            <consortium name="Wellcome Sanger Institute Data Sharing"/>
        </authorList>
    </citation>
    <scope>NUCLEOTIDE SEQUENCE [LARGE SCALE GENOMIC DNA]</scope>
</reference>
<proteinExistence type="predicted"/>
<reference evidence="3" key="3">
    <citation type="submission" date="2025-09" db="UniProtKB">
        <authorList>
            <consortium name="Ensembl"/>
        </authorList>
    </citation>
    <scope>IDENTIFICATION</scope>
</reference>
<dbReference type="Proteomes" id="UP000472263">
    <property type="component" value="Chromosome 12"/>
</dbReference>